<keyword evidence="2" id="KW-1185">Reference proteome</keyword>
<dbReference type="EMBL" id="CM047908">
    <property type="protein sequence ID" value="KAJ0082752.1"/>
    <property type="molecule type" value="Genomic_DNA"/>
</dbReference>
<protein>
    <submittedName>
        <fullName evidence="1">Uncharacterized protein</fullName>
    </submittedName>
</protein>
<evidence type="ECO:0000313" key="1">
    <source>
        <dbReference type="EMBL" id="KAJ0082752.1"/>
    </source>
</evidence>
<proteinExistence type="predicted"/>
<gene>
    <name evidence="1" type="ORF">Patl1_09880</name>
</gene>
<organism evidence="1 2">
    <name type="scientific">Pistacia atlantica</name>
    <dbReference type="NCBI Taxonomy" id="434234"/>
    <lineage>
        <taxon>Eukaryota</taxon>
        <taxon>Viridiplantae</taxon>
        <taxon>Streptophyta</taxon>
        <taxon>Embryophyta</taxon>
        <taxon>Tracheophyta</taxon>
        <taxon>Spermatophyta</taxon>
        <taxon>Magnoliopsida</taxon>
        <taxon>eudicotyledons</taxon>
        <taxon>Gunneridae</taxon>
        <taxon>Pentapetalae</taxon>
        <taxon>rosids</taxon>
        <taxon>malvids</taxon>
        <taxon>Sapindales</taxon>
        <taxon>Anacardiaceae</taxon>
        <taxon>Pistacia</taxon>
    </lineage>
</organism>
<comment type="caution">
    <text evidence="1">The sequence shown here is derived from an EMBL/GenBank/DDBJ whole genome shotgun (WGS) entry which is preliminary data.</text>
</comment>
<evidence type="ECO:0000313" key="2">
    <source>
        <dbReference type="Proteomes" id="UP001164250"/>
    </source>
</evidence>
<accession>A0ACC1A7F4</accession>
<sequence length="280" mass="31022">MVAKDTAFHLAAFSKSDEPLHCLLKIAKKDTMTKYEYLGKTDYGNRALHEAAANGNIKAVKLLVNQYKQLYKEDADPNHTEFLEDLNEEGETPLFKAAAYGRTKVIEPQPDASNLTGAIQIEIILETKPDASNLPSAFQGKILLVPKPDASNLPDFTQEEAFKGEPNASILHVAIKGCHFETALHLLNLDESLAELKDKKGYTGLHLLATIPSAFKSGYGWATWINKVLYFCLSIGDDENNNSCLTTCLWIGDDVDDEKPIRCLITGIPIVYDVDDKKSY</sequence>
<reference evidence="2" key="1">
    <citation type="journal article" date="2023" name="G3 (Bethesda)">
        <title>Genome assembly and association tests identify interacting loci associated with vigor, precocity, and sex in interspecific pistachio rootstocks.</title>
        <authorList>
            <person name="Palmer W."/>
            <person name="Jacygrad E."/>
            <person name="Sagayaradj S."/>
            <person name="Cavanaugh K."/>
            <person name="Han R."/>
            <person name="Bertier L."/>
            <person name="Beede B."/>
            <person name="Kafkas S."/>
            <person name="Golino D."/>
            <person name="Preece J."/>
            <person name="Michelmore R."/>
        </authorList>
    </citation>
    <scope>NUCLEOTIDE SEQUENCE [LARGE SCALE GENOMIC DNA]</scope>
</reference>
<name>A0ACC1A7F4_9ROSI</name>
<dbReference type="Proteomes" id="UP001164250">
    <property type="component" value="Chromosome 12"/>
</dbReference>